<gene>
    <name evidence="6" type="ORF">H0E87_004870</name>
</gene>
<keyword evidence="7" id="KW-1185">Reference proteome</keyword>
<dbReference type="GO" id="GO:0005737">
    <property type="term" value="C:cytoplasm"/>
    <property type="evidence" value="ECO:0007669"/>
    <property type="project" value="UniProtKB-SubCell"/>
</dbReference>
<feature type="compositionally biased region" description="Basic and acidic residues" evidence="5">
    <location>
        <begin position="80"/>
        <end position="91"/>
    </location>
</feature>
<evidence type="ECO:0000313" key="6">
    <source>
        <dbReference type="EMBL" id="KAH8516678.1"/>
    </source>
</evidence>
<comment type="subcellular location">
    <subcellularLocation>
        <location evidence="1">Cytoplasm</location>
    </subcellularLocation>
</comment>
<dbReference type="AlphaFoldDB" id="A0A8T2ZH50"/>
<dbReference type="Proteomes" id="UP000807159">
    <property type="component" value="Chromosome 2"/>
</dbReference>
<sequence>MQRERQGRNDFFPMGDPFGNFRDFGLMPSLFGGRDPFDDSLFTLPFGSMFESSRRDVLQTDRAKALVIEELASDDEGEKEDVQTGDEKSDHQNNIGSSKEPSVEHPDERENKSVNYRSDHNRTEGTKPQIRSSIFQTFKATYGEHLKQNKENMASWSDENATPAYLPALKMGKGDKELDVADFISALTAGKNAVIGYASIDESTILSLVAAAHQTGGNVICILPTKPNFCASRNAPGPYADCVKFVIGDAKTLSSKDYRVADFIPVDCDLHDCKEVLRAAEDCSFFYD</sequence>
<evidence type="ECO:0000256" key="2">
    <source>
        <dbReference type="ARBA" id="ARBA00008332"/>
    </source>
</evidence>
<evidence type="ECO:0000256" key="1">
    <source>
        <dbReference type="ARBA" id="ARBA00004496"/>
    </source>
</evidence>
<evidence type="ECO:0000313" key="7">
    <source>
        <dbReference type="Proteomes" id="UP000807159"/>
    </source>
</evidence>
<dbReference type="InterPro" id="IPR019376">
    <property type="entry name" value="Myeloid_leukemia_factor"/>
</dbReference>
<organism evidence="6 7">
    <name type="scientific">Populus deltoides</name>
    <name type="common">Eastern poplar</name>
    <name type="synonym">Eastern cottonwood</name>
    <dbReference type="NCBI Taxonomy" id="3696"/>
    <lineage>
        <taxon>Eukaryota</taxon>
        <taxon>Viridiplantae</taxon>
        <taxon>Streptophyta</taxon>
        <taxon>Embryophyta</taxon>
        <taxon>Tracheophyta</taxon>
        <taxon>Spermatophyta</taxon>
        <taxon>Magnoliopsida</taxon>
        <taxon>eudicotyledons</taxon>
        <taxon>Gunneridae</taxon>
        <taxon>Pentapetalae</taxon>
        <taxon>rosids</taxon>
        <taxon>fabids</taxon>
        <taxon>Malpighiales</taxon>
        <taxon>Salicaceae</taxon>
        <taxon>Saliceae</taxon>
        <taxon>Populus</taxon>
    </lineage>
</organism>
<feature type="compositionally biased region" description="Basic and acidic residues" evidence="5">
    <location>
        <begin position="101"/>
        <end position="125"/>
    </location>
</feature>
<comment type="caution">
    <text evidence="6">The sequence shown here is derived from an EMBL/GenBank/DDBJ whole genome shotgun (WGS) entry which is preliminary data.</text>
</comment>
<evidence type="ECO:0000256" key="3">
    <source>
        <dbReference type="ARBA" id="ARBA00022490"/>
    </source>
</evidence>
<dbReference type="InterPro" id="IPR009902">
    <property type="entry name" value="DUF1442"/>
</dbReference>
<feature type="region of interest" description="Disordered" evidence="5">
    <location>
        <begin position="70"/>
        <end position="130"/>
    </location>
</feature>
<reference evidence="6" key="1">
    <citation type="journal article" date="2021" name="J. Hered.">
        <title>Genome Assembly of Salicaceae Populus deltoides (Eastern Cottonwood) I-69 Based on Nanopore Sequencing and Hi-C Technologies.</title>
        <authorList>
            <person name="Bai S."/>
            <person name="Wu H."/>
            <person name="Zhang J."/>
            <person name="Pan Z."/>
            <person name="Zhao W."/>
            <person name="Li Z."/>
            <person name="Tong C."/>
        </authorList>
    </citation>
    <scope>NUCLEOTIDE SEQUENCE</scope>
    <source>
        <tissue evidence="6">Leaf</tissue>
    </source>
</reference>
<protein>
    <submittedName>
        <fullName evidence="6">Uncharacterized protein</fullName>
    </submittedName>
</protein>
<keyword evidence="4" id="KW-0597">Phosphoprotein</keyword>
<evidence type="ECO:0000256" key="4">
    <source>
        <dbReference type="ARBA" id="ARBA00022553"/>
    </source>
</evidence>
<keyword evidence="3" id="KW-0963">Cytoplasm</keyword>
<accession>A0A8T2ZH50</accession>
<dbReference type="PANTHER" id="PTHR13105">
    <property type="entry name" value="MYELOID LEUKEMIA FACTOR"/>
    <property type="match status" value="1"/>
</dbReference>
<evidence type="ECO:0000256" key="5">
    <source>
        <dbReference type="SAM" id="MobiDB-lite"/>
    </source>
</evidence>
<dbReference type="EMBL" id="JACEGQ020000002">
    <property type="protein sequence ID" value="KAH8516678.1"/>
    <property type="molecule type" value="Genomic_DNA"/>
</dbReference>
<comment type="similarity">
    <text evidence="2">Belongs to the MLF family.</text>
</comment>
<proteinExistence type="inferred from homology"/>
<dbReference type="Pfam" id="PF07279">
    <property type="entry name" value="DUF1442"/>
    <property type="match status" value="1"/>
</dbReference>
<name>A0A8T2ZH50_POPDE</name>